<name>A0A8K0GP92_9ROSA</name>
<comment type="caution">
    <text evidence="2">The sequence shown here is derived from an EMBL/GenBank/DDBJ whole genome shotgun (WGS) entry which is preliminary data.</text>
</comment>
<protein>
    <submittedName>
        <fullName evidence="2">Uncharacterized protein</fullName>
    </submittedName>
</protein>
<feature type="region of interest" description="Disordered" evidence="1">
    <location>
        <begin position="31"/>
        <end position="82"/>
    </location>
</feature>
<organism evidence="2 3">
    <name type="scientific">Rhamnella rubrinervis</name>
    <dbReference type="NCBI Taxonomy" id="2594499"/>
    <lineage>
        <taxon>Eukaryota</taxon>
        <taxon>Viridiplantae</taxon>
        <taxon>Streptophyta</taxon>
        <taxon>Embryophyta</taxon>
        <taxon>Tracheophyta</taxon>
        <taxon>Spermatophyta</taxon>
        <taxon>Magnoliopsida</taxon>
        <taxon>eudicotyledons</taxon>
        <taxon>Gunneridae</taxon>
        <taxon>Pentapetalae</taxon>
        <taxon>rosids</taxon>
        <taxon>fabids</taxon>
        <taxon>Rosales</taxon>
        <taxon>Rhamnaceae</taxon>
        <taxon>rhamnoid group</taxon>
        <taxon>Rhamneae</taxon>
        <taxon>Rhamnella</taxon>
    </lineage>
</organism>
<accession>A0A8K0GP92</accession>
<dbReference type="EMBL" id="VOIH02000011">
    <property type="protein sequence ID" value="KAF3433479.1"/>
    <property type="molecule type" value="Genomic_DNA"/>
</dbReference>
<evidence type="ECO:0000313" key="2">
    <source>
        <dbReference type="EMBL" id="KAF3433479.1"/>
    </source>
</evidence>
<keyword evidence="3" id="KW-1185">Reference proteome</keyword>
<sequence length="82" mass="9565">MVGPSRNEVALRWDKVGPSQKEVGPHRKVVRANMNEDRPRNDFGPRRNDIGSNRNEVRPAQMRSLSDKHKYVVKKQDRGWTK</sequence>
<evidence type="ECO:0000256" key="1">
    <source>
        <dbReference type="SAM" id="MobiDB-lite"/>
    </source>
</evidence>
<dbReference type="Proteomes" id="UP000796880">
    <property type="component" value="Unassembled WGS sequence"/>
</dbReference>
<reference evidence="2" key="1">
    <citation type="submission" date="2020-03" db="EMBL/GenBank/DDBJ databases">
        <title>A high-quality chromosome-level genome assembly of a woody plant with both climbing and erect habits, Rhamnella rubrinervis.</title>
        <authorList>
            <person name="Lu Z."/>
            <person name="Yang Y."/>
            <person name="Zhu X."/>
            <person name="Sun Y."/>
        </authorList>
    </citation>
    <scope>NUCLEOTIDE SEQUENCE</scope>
    <source>
        <strain evidence="2">BYM</strain>
        <tissue evidence="2">Leaf</tissue>
    </source>
</reference>
<feature type="compositionally biased region" description="Basic and acidic residues" evidence="1">
    <location>
        <begin position="34"/>
        <end position="49"/>
    </location>
</feature>
<feature type="compositionally biased region" description="Basic and acidic residues" evidence="1">
    <location>
        <begin position="65"/>
        <end position="82"/>
    </location>
</feature>
<dbReference type="AlphaFoldDB" id="A0A8K0GP92"/>
<gene>
    <name evidence="2" type="ORF">FNV43_RR24581</name>
</gene>
<proteinExistence type="predicted"/>
<evidence type="ECO:0000313" key="3">
    <source>
        <dbReference type="Proteomes" id="UP000796880"/>
    </source>
</evidence>